<dbReference type="STRING" id="121616.GA0070216_106235"/>
<dbReference type="AlphaFoldDB" id="A0A1C4YIC8"/>
<dbReference type="InterPro" id="IPR016181">
    <property type="entry name" value="Acyl_CoA_acyltransferase"/>
</dbReference>
<dbReference type="InterPro" id="IPR000182">
    <property type="entry name" value="GNAT_dom"/>
</dbReference>
<dbReference type="InterPro" id="IPR051531">
    <property type="entry name" value="N-acetyltransferase"/>
</dbReference>
<dbReference type="PANTHER" id="PTHR43792:SF1">
    <property type="entry name" value="N-ACETYLTRANSFERASE DOMAIN-CONTAINING PROTEIN"/>
    <property type="match status" value="1"/>
</dbReference>
<protein>
    <submittedName>
        <fullName evidence="2">Protein N-acetyltransferase, RimJ/RimL family</fullName>
    </submittedName>
</protein>
<accession>A0A1C4YIC8</accession>
<evidence type="ECO:0000313" key="2">
    <source>
        <dbReference type="EMBL" id="SCF20396.1"/>
    </source>
</evidence>
<name>A0A1C4YIC8_9ACTN</name>
<reference evidence="3" key="1">
    <citation type="submission" date="2016-06" db="EMBL/GenBank/DDBJ databases">
        <authorList>
            <person name="Varghese N."/>
            <person name="Submissions Spin"/>
        </authorList>
    </citation>
    <scope>NUCLEOTIDE SEQUENCE [LARGE SCALE GENOMIC DNA]</scope>
    <source>
        <strain evidence="3">DSM 44100</strain>
    </source>
</reference>
<dbReference type="EMBL" id="FMCU01000006">
    <property type="protein sequence ID" value="SCF20396.1"/>
    <property type="molecule type" value="Genomic_DNA"/>
</dbReference>
<dbReference type="Pfam" id="PF13302">
    <property type="entry name" value="Acetyltransf_3"/>
    <property type="match status" value="1"/>
</dbReference>
<dbReference type="OrthoDB" id="3533156at2"/>
<keyword evidence="2" id="KW-0808">Transferase</keyword>
<sequence length="188" mass="20619">MTVLTTARLIVRNWTDSPADLARIFDLYSRNEVVRWLGAAPGLPLTDPAQAADRLALWRARHADHGDRYGSWAVQVRDTGLVVGTILLKPLPGRDEQVPTGDIEVGWHLHPDSWGHGYATEAARALVDRELATGTPQVYAVVSPGNVASMAVARRLGMTHLGRRTDWYGGEELETFVRRALPDSPGGH</sequence>
<feature type="domain" description="N-acetyltransferase" evidence="1">
    <location>
        <begin position="9"/>
        <end position="182"/>
    </location>
</feature>
<dbReference type="PANTHER" id="PTHR43792">
    <property type="entry name" value="GNAT FAMILY, PUTATIVE (AFU_ORTHOLOGUE AFUA_3G00765)-RELATED-RELATED"/>
    <property type="match status" value="1"/>
</dbReference>
<keyword evidence="3" id="KW-1185">Reference proteome</keyword>
<organism evidence="2 3">
    <name type="scientific">Micromonospora matsumotoense</name>
    <dbReference type="NCBI Taxonomy" id="121616"/>
    <lineage>
        <taxon>Bacteria</taxon>
        <taxon>Bacillati</taxon>
        <taxon>Actinomycetota</taxon>
        <taxon>Actinomycetes</taxon>
        <taxon>Micromonosporales</taxon>
        <taxon>Micromonosporaceae</taxon>
        <taxon>Micromonospora</taxon>
    </lineage>
</organism>
<proteinExistence type="predicted"/>
<gene>
    <name evidence="2" type="ORF">GA0070216_106235</name>
</gene>
<dbReference type="PROSITE" id="PS51186">
    <property type="entry name" value="GNAT"/>
    <property type="match status" value="1"/>
</dbReference>
<dbReference type="Proteomes" id="UP000198797">
    <property type="component" value="Unassembled WGS sequence"/>
</dbReference>
<evidence type="ECO:0000313" key="3">
    <source>
        <dbReference type="Proteomes" id="UP000198797"/>
    </source>
</evidence>
<dbReference type="RefSeq" id="WP_091245964.1">
    <property type="nucleotide sequence ID" value="NZ_FMCU01000006.1"/>
</dbReference>
<evidence type="ECO:0000259" key="1">
    <source>
        <dbReference type="PROSITE" id="PS51186"/>
    </source>
</evidence>
<dbReference type="SUPFAM" id="SSF55729">
    <property type="entry name" value="Acyl-CoA N-acyltransferases (Nat)"/>
    <property type="match status" value="1"/>
</dbReference>
<dbReference type="Gene3D" id="3.40.630.30">
    <property type="match status" value="1"/>
</dbReference>
<dbReference type="GO" id="GO:0016747">
    <property type="term" value="F:acyltransferase activity, transferring groups other than amino-acyl groups"/>
    <property type="evidence" value="ECO:0007669"/>
    <property type="project" value="InterPro"/>
</dbReference>